<dbReference type="PANTHER" id="PTHR13504">
    <property type="entry name" value="FIDO DOMAIN-CONTAINING PROTEIN DDB_G0283145"/>
    <property type="match status" value="1"/>
</dbReference>
<reference evidence="2" key="1">
    <citation type="journal article" date="2013" name="Environ. Microbiol.">
        <title>Microbiota from the distal guts of lean and obese adolescents exhibit partial functional redundancy besides clear differences in community structure.</title>
        <authorList>
            <person name="Ferrer M."/>
            <person name="Ruiz A."/>
            <person name="Lanza F."/>
            <person name="Haange S.B."/>
            <person name="Oberbach A."/>
            <person name="Till H."/>
            <person name="Bargiela R."/>
            <person name="Campoy C."/>
            <person name="Segura M.T."/>
            <person name="Richter M."/>
            <person name="von Bergen M."/>
            <person name="Seifert J."/>
            <person name="Suarez A."/>
        </authorList>
    </citation>
    <scope>NUCLEOTIDE SEQUENCE</scope>
</reference>
<evidence type="ECO:0000259" key="1">
    <source>
        <dbReference type="PROSITE" id="PS51459"/>
    </source>
</evidence>
<dbReference type="Gene3D" id="1.10.3290.10">
    <property type="entry name" value="Fido-like domain"/>
    <property type="match status" value="1"/>
</dbReference>
<dbReference type="Pfam" id="PF02661">
    <property type="entry name" value="Fic"/>
    <property type="match status" value="1"/>
</dbReference>
<comment type="caution">
    <text evidence="2">The sequence shown here is derived from an EMBL/GenBank/DDBJ whole genome shotgun (WGS) entry which is preliminary data.</text>
</comment>
<proteinExistence type="predicted"/>
<accession>K1SHG5</accession>
<dbReference type="InterPro" id="IPR003812">
    <property type="entry name" value="Fido"/>
</dbReference>
<dbReference type="InterPro" id="IPR036597">
    <property type="entry name" value="Fido-like_dom_sf"/>
</dbReference>
<feature type="domain" description="Fido" evidence="1">
    <location>
        <begin position="74"/>
        <end position="206"/>
    </location>
</feature>
<organism evidence="2">
    <name type="scientific">human gut metagenome</name>
    <dbReference type="NCBI Taxonomy" id="408170"/>
    <lineage>
        <taxon>unclassified sequences</taxon>
        <taxon>metagenomes</taxon>
        <taxon>organismal metagenomes</taxon>
    </lineage>
</organism>
<sequence length="359" mass="42474">MLFIGKDYYMQELYNHNSLFRKKYFENLSNRFIHASLAIEDMYGNLNDTSQALKLYFQSQALEYAFDIDTKEKLTINNIKEIERILTNEQYDNFRTTKVEVNGSKLERAKPQYIYMEMYQLFDNYYNIWNELDPYLREAMFHIKFLQIHPFEDGNGRTARIILIRNLCANNDIPCVITKEVKKEYYSYIENYDPDGLAIFLKKLADKELDTMTSIYNVLNDKGMIWSNNMTDEQLKRYAELKDGKVLENKKQLPTLNYPLRNLKGLLELFEHGVNTANNPELNSTRIHRILQVCDSESGDQVLYYLDSETMVVNIKGNENIFKMKAADRNINFLINDQKVLADEFEFELNNKPKIKTLK</sequence>
<dbReference type="PANTHER" id="PTHR13504:SF38">
    <property type="entry name" value="FIDO DOMAIN-CONTAINING PROTEIN"/>
    <property type="match status" value="1"/>
</dbReference>
<gene>
    <name evidence="2" type="ORF">OBE_16049</name>
</gene>
<protein>
    <submittedName>
        <fullName evidence="2">Protein containing Filamentation induced by cAMP/death on curing, related domain protein</fullName>
    </submittedName>
</protein>
<name>K1SHG5_9ZZZZ</name>
<dbReference type="InterPro" id="IPR040198">
    <property type="entry name" value="Fido_containing"/>
</dbReference>
<dbReference type="EMBL" id="AJWZ01011006">
    <property type="protein sequence ID" value="EKC46801.1"/>
    <property type="molecule type" value="Genomic_DNA"/>
</dbReference>
<dbReference type="PROSITE" id="PS51459">
    <property type="entry name" value="FIDO"/>
    <property type="match status" value="1"/>
</dbReference>
<dbReference type="AlphaFoldDB" id="K1SHG5"/>
<dbReference type="SUPFAM" id="SSF140931">
    <property type="entry name" value="Fic-like"/>
    <property type="match status" value="1"/>
</dbReference>
<evidence type="ECO:0000313" key="2">
    <source>
        <dbReference type="EMBL" id="EKC46801.1"/>
    </source>
</evidence>